<feature type="region of interest" description="Disordered" evidence="1">
    <location>
        <begin position="1"/>
        <end position="28"/>
    </location>
</feature>
<dbReference type="PANTHER" id="PTHR46018:SF2">
    <property type="entry name" value="ZINC PHOSPHODIESTERASE ELAC PROTEIN 1"/>
    <property type="match status" value="1"/>
</dbReference>
<evidence type="ECO:0000256" key="1">
    <source>
        <dbReference type="SAM" id="MobiDB-lite"/>
    </source>
</evidence>
<sequence length="78" mass="8568">MVHETTLEQAMAEKANSRGHSSSQQTAALAKEAGVGTLIATHFSSRYDAEGCLRMLAECREIFPNTLLAEDFMVYKMA</sequence>
<dbReference type="Proteomes" id="UP000655094">
    <property type="component" value="Unassembled WGS sequence"/>
</dbReference>
<gene>
    <name evidence="2" type="ORF">KPZU09_71250</name>
</gene>
<name>A0A919LWX6_KLEPN</name>
<dbReference type="GO" id="GO:0042781">
    <property type="term" value="F:3'-tRNA processing endoribonuclease activity"/>
    <property type="evidence" value="ECO:0007669"/>
    <property type="project" value="TreeGrafter"/>
</dbReference>
<feature type="compositionally biased region" description="Polar residues" evidence="1">
    <location>
        <begin position="18"/>
        <end position="27"/>
    </location>
</feature>
<dbReference type="Gene3D" id="3.60.15.10">
    <property type="entry name" value="Ribonuclease Z/Hydroxyacylglutathione hydrolase-like"/>
    <property type="match status" value="1"/>
</dbReference>
<dbReference type="SUPFAM" id="SSF56281">
    <property type="entry name" value="Metallo-hydrolase/oxidoreductase"/>
    <property type="match status" value="1"/>
</dbReference>
<dbReference type="EMBL" id="BNFF01000002">
    <property type="protein sequence ID" value="GHK57389.1"/>
    <property type="molecule type" value="Genomic_DNA"/>
</dbReference>
<dbReference type="AlphaFoldDB" id="A0A919LWX6"/>
<proteinExistence type="predicted"/>
<dbReference type="PANTHER" id="PTHR46018">
    <property type="entry name" value="ZINC PHOSPHODIESTERASE ELAC PROTEIN 1"/>
    <property type="match status" value="1"/>
</dbReference>
<dbReference type="InterPro" id="IPR036866">
    <property type="entry name" value="RibonucZ/Hydroxyglut_hydro"/>
</dbReference>
<comment type="caution">
    <text evidence="2">The sequence shown here is derived from an EMBL/GenBank/DDBJ whole genome shotgun (WGS) entry which is preliminary data.</text>
</comment>
<evidence type="ECO:0000313" key="2">
    <source>
        <dbReference type="EMBL" id="GHK57389.1"/>
    </source>
</evidence>
<reference evidence="2" key="1">
    <citation type="submission" date="2020-10" db="EMBL/GenBank/DDBJ databases">
        <title>Genome Sequence of ESBL Producing Zambian Clinical Strains.</title>
        <authorList>
            <person name="Shawa M."/>
            <person name="Furuta Y."/>
            <person name="Simbotwe M."/>
            <person name="Mulenga E."/>
            <person name="Mubanga M."/>
            <person name="Mulenga G."/>
            <person name="Kaile C."/>
            <person name="Zorigt T."/>
            <person name="Hang'ombe B."/>
            <person name="Higashi H."/>
        </authorList>
    </citation>
    <scope>NUCLEOTIDE SEQUENCE</scope>
    <source>
        <strain evidence="2">Zam_UTH_09</strain>
    </source>
</reference>
<organism evidence="2 3">
    <name type="scientific">Klebsiella pneumoniae</name>
    <dbReference type="NCBI Taxonomy" id="573"/>
    <lineage>
        <taxon>Bacteria</taxon>
        <taxon>Pseudomonadati</taxon>
        <taxon>Pseudomonadota</taxon>
        <taxon>Gammaproteobacteria</taxon>
        <taxon>Enterobacterales</taxon>
        <taxon>Enterobacteriaceae</taxon>
        <taxon>Klebsiella/Raoultella group</taxon>
        <taxon>Klebsiella</taxon>
        <taxon>Klebsiella pneumoniae complex</taxon>
    </lineage>
</organism>
<evidence type="ECO:0000313" key="3">
    <source>
        <dbReference type="Proteomes" id="UP000655094"/>
    </source>
</evidence>
<protein>
    <submittedName>
        <fullName evidence="2">Uncharacterized protein</fullName>
    </submittedName>
</protein>
<accession>A0A919LWX6</accession>